<dbReference type="AlphaFoldDB" id="A0A0D8Y2J1"/>
<dbReference type="Pfam" id="PF00564">
    <property type="entry name" value="PB1"/>
    <property type="match status" value="1"/>
</dbReference>
<dbReference type="EMBL" id="KN716191">
    <property type="protein sequence ID" value="KJH51098.1"/>
    <property type="molecule type" value="Genomic_DNA"/>
</dbReference>
<feature type="region of interest" description="Disordered" evidence="1">
    <location>
        <begin position="158"/>
        <end position="178"/>
    </location>
</feature>
<dbReference type="STRING" id="29172.A0A0D8Y2J1"/>
<dbReference type="Gene3D" id="3.10.20.90">
    <property type="entry name" value="Phosphatidylinositol 3-kinase Catalytic Subunit, Chain A, domain 1"/>
    <property type="match status" value="1"/>
</dbReference>
<dbReference type="OrthoDB" id="1594986at2759"/>
<dbReference type="PANTHER" id="PTHR15335">
    <property type="entry name" value="PROTEIN TFG"/>
    <property type="match status" value="1"/>
</dbReference>
<evidence type="ECO:0000259" key="2">
    <source>
        <dbReference type="PROSITE" id="PS51745"/>
    </source>
</evidence>
<dbReference type="InterPro" id="IPR033512">
    <property type="entry name" value="TFG"/>
</dbReference>
<keyword evidence="4" id="KW-1185">Reference proteome</keyword>
<evidence type="ECO:0000313" key="4">
    <source>
        <dbReference type="Proteomes" id="UP000053766"/>
    </source>
</evidence>
<dbReference type="PANTHER" id="PTHR15335:SF7">
    <property type="entry name" value="PROTEIN TFG"/>
    <property type="match status" value="1"/>
</dbReference>
<feature type="domain" description="PB1" evidence="2">
    <location>
        <begin position="10"/>
        <end position="92"/>
    </location>
</feature>
<proteinExistence type="predicted"/>
<dbReference type="SUPFAM" id="SSF54277">
    <property type="entry name" value="CAD &amp; PB1 domains"/>
    <property type="match status" value="1"/>
</dbReference>
<dbReference type="SMART" id="SM00666">
    <property type="entry name" value="PB1"/>
    <property type="match status" value="1"/>
</dbReference>
<reference evidence="3 4" key="1">
    <citation type="submission" date="2013-11" db="EMBL/GenBank/DDBJ databases">
        <title>Draft genome of the bovine lungworm Dictyocaulus viviparus.</title>
        <authorList>
            <person name="Mitreva M."/>
        </authorList>
    </citation>
    <scope>NUCLEOTIDE SEQUENCE [LARGE SCALE GENOMIC DNA]</scope>
    <source>
        <strain evidence="3 4">HannoverDv2000</strain>
    </source>
</reference>
<sequence length="437" mass="46514">MVATNDQVAMTILKARFGNDVRKTPIHHAHDLTLNDLTLMLQRIFKIASAETIVLKYRDSDGDLISLADDSDLLLALQSEQSLSIEVSLDNKAIVDLTAVQQQISQIQADVQHLYKSLGSIQFTANQAAVQSNASQHLETVEAVVSIHGDHIPTLPINGFDATPISPPSPVPSEKPELPATIQPSLQEQVLPDGLSRHEVSAPCEEIPLEAGVPAAFIPPSNKFTPPPIPRNAIQDPHATQKQGFAPQPPHLSSIPSFPHANVPPVNFSPTHPSNDQAPPQPPHQFVPPQQHSVPPQMPPSNFSSATQQNFGLQHFAQPSHAPQQQPPTPHSSVSSTPIPQHSQQFGAPHGGIPQQFVPPQQTPASQFTTPPNQPPFGQTLPTETAPLVGGMHSSFAPPPMGGFAPPPIGGATGAPGGNPFARGPAVGGFRNSPYHQ</sequence>
<feature type="compositionally biased region" description="Pro residues" evidence="1">
    <location>
        <begin position="397"/>
        <end position="409"/>
    </location>
</feature>
<reference evidence="4" key="2">
    <citation type="journal article" date="2016" name="Sci. Rep.">
        <title>Dictyocaulus viviparus genome, variome and transcriptome elucidate lungworm biology and support future intervention.</title>
        <authorList>
            <person name="McNulty S.N."/>
            <person name="Strube C."/>
            <person name="Rosa B.A."/>
            <person name="Martin J.C."/>
            <person name="Tyagi R."/>
            <person name="Choi Y.J."/>
            <person name="Wang Q."/>
            <person name="Hallsworth Pepin K."/>
            <person name="Zhang X."/>
            <person name="Ozersky P."/>
            <person name="Wilson R.K."/>
            <person name="Sternberg P.W."/>
            <person name="Gasser R.B."/>
            <person name="Mitreva M."/>
        </authorList>
    </citation>
    <scope>NUCLEOTIDE SEQUENCE [LARGE SCALE GENOMIC DNA]</scope>
    <source>
        <strain evidence="4">HannoverDv2000</strain>
    </source>
</reference>
<dbReference type="PROSITE" id="PS51745">
    <property type="entry name" value="PB1"/>
    <property type="match status" value="1"/>
</dbReference>
<feature type="region of interest" description="Disordered" evidence="1">
    <location>
        <begin position="218"/>
        <end position="437"/>
    </location>
</feature>
<evidence type="ECO:0000256" key="1">
    <source>
        <dbReference type="SAM" id="MobiDB-lite"/>
    </source>
</evidence>
<protein>
    <submittedName>
        <fullName evidence="3">PB1 domain protein</fullName>
    </submittedName>
</protein>
<dbReference type="GO" id="GO:0070971">
    <property type="term" value="C:endoplasmic reticulum exit site"/>
    <property type="evidence" value="ECO:0007669"/>
    <property type="project" value="TreeGrafter"/>
</dbReference>
<feature type="compositionally biased region" description="Polar residues" evidence="1">
    <location>
        <begin position="302"/>
        <end position="312"/>
    </location>
</feature>
<name>A0A0D8Y2J1_DICVI</name>
<organism evidence="3 4">
    <name type="scientific">Dictyocaulus viviparus</name>
    <name type="common">Bovine lungworm</name>
    <dbReference type="NCBI Taxonomy" id="29172"/>
    <lineage>
        <taxon>Eukaryota</taxon>
        <taxon>Metazoa</taxon>
        <taxon>Ecdysozoa</taxon>
        <taxon>Nematoda</taxon>
        <taxon>Chromadorea</taxon>
        <taxon>Rhabditida</taxon>
        <taxon>Rhabditina</taxon>
        <taxon>Rhabditomorpha</taxon>
        <taxon>Strongyloidea</taxon>
        <taxon>Metastrongylidae</taxon>
        <taxon>Dictyocaulus</taxon>
    </lineage>
</organism>
<accession>A0A0D8Y2J1</accession>
<feature type="compositionally biased region" description="Polar residues" evidence="1">
    <location>
        <begin position="268"/>
        <end position="278"/>
    </location>
</feature>
<dbReference type="InterPro" id="IPR000270">
    <property type="entry name" value="PB1_dom"/>
</dbReference>
<dbReference type="GO" id="GO:0048208">
    <property type="term" value="P:COPII vesicle coating"/>
    <property type="evidence" value="ECO:0007669"/>
    <property type="project" value="InterPro"/>
</dbReference>
<evidence type="ECO:0000313" key="3">
    <source>
        <dbReference type="EMBL" id="KJH51098.1"/>
    </source>
</evidence>
<gene>
    <name evidence="3" type="ORF">DICVIV_02765</name>
</gene>
<dbReference type="GO" id="GO:0042802">
    <property type="term" value="F:identical protein binding"/>
    <property type="evidence" value="ECO:0007669"/>
    <property type="project" value="InterPro"/>
</dbReference>
<dbReference type="Proteomes" id="UP000053766">
    <property type="component" value="Unassembled WGS sequence"/>
</dbReference>
<feature type="compositionally biased region" description="Polar residues" evidence="1">
    <location>
        <begin position="358"/>
        <end position="383"/>
    </location>
</feature>
<dbReference type="InterPro" id="IPR053793">
    <property type="entry name" value="PB1-like"/>
</dbReference>